<comment type="caution">
    <text evidence="7">The sequence shown here is derived from an EMBL/GenBank/DDBJ whole genome shotgun (WGS) entry which is preliminary data.</text>
</comment>
<dbReference type="InterPro" id="IPR038765">
    <property type="entry name" value="Papain-like_cys_pep_sf"/>
</dbReference>
<dbReference type="SUPFAM" id="SSF54001">
    <property type="entry name" value="Cysteine proteinases"/>
    <property type="match status" value="1"/>
</dbReference>
<dbReference type="PANTHER" id="PTHR12143:SF19">
    <property type="entry name" value="PEPTIDE-N(4)-(N-ACETYL-BETA-GLUCOSAMINYL)ASPARAGINE AMIDASE"/>
    <property type="match status" value="1"/>
</dbReference>
<protein>
    <recommendedName>
        <fullName evidence="5">Transglutaminase-like domain-containing protein</fullName>
    </recommendedName>
</protein>
<dbReference type="InterPro" id="IPR002931">
    <property type="entry name" value="Transglutaminase-like"/>
</dbReference>
<evidence type="ECO:0000256" key="4">
    <source>
        <dbReference type="SAM" id="MobiDB-lite"/>
    </source>
</evidence>
<dbReference type="Proteomes" id="UP000284657">
    <property type="component" value="Unassembled WGS sequence"/>
</dbReference>
<dbReference type="Pfam" id="PF01841">
    <property type="entry name" value="Transglut_core"/>
    <property type="match status" value="1"/>
</dbReference>
<dbReference type="AlphaFoldDB" id="A0A3F2S1W6"/>
<evidence type="ECO:0000259" key="5">
    <source>
        <dbReference type="SMART" id="SM00460"/>
    </source>
</evidence>
<dbReference type="PANTHER" id="PTHR12143">
    <property type="entry name" value="PEPTIDE N-GLYCANASE PNGASE -RELATED"/>
    <property type="match status" value="1"/>
</dbReference>
<dbReference type="SUPFAM" id="SSF49899">
    <property type="entry name" value="Concanavalin A-like lectins/glucanases"/>
    <property type="match status" value="1"/>
</dbReference>
<evidence type="ECO:0000256" key="2">
    <source>
        <dbReference type="ARBA" id="ARBA00022723"/>
    </source>
</evidence>
<dbReference type="EMBL" id="MBAD02001618">
    <property type="protein sequence ID" value="RLN53004.1"/>
    <property type="molecule type" value="Genomic_DNA"/>
</dbReference>
<organism evidence="7 8">
    <name type="scientific">Phytophthora kernoviae</name>
    <dbReference type="NCBI Taxonomy" id="325452"/>
    <lineage>
        <taxon>Eukaryota</taxon>
        <taxon>Sar</taxon>
        <taxon>Stramenopiles</taxon>
        <taxon>Oomycota</taxon>
        <taxon>Peronosporomycetes</taxon>
        <taxon>Peronosporales</taxon>
        <taxon>Peronosporaceae</taxon>
        <taxon>Phytophthora</taxon>
    </lineage>
</organism>
<comment type="similarity">
    <text evidence="1">Belongs to the transglutaminase-like superfamily. PNGase family.</text>
</comment>
<dbReference type="OrthoDB" id="119284at2759"/>
<dbReference type="GO" id="GO:0005634">
    <property type="term" value="C:nucleus"/>
    <property type="evidence" value="ECO:0007669"/>
    <property type="project" value="TreeGrafter"/>
</dbReference>
<dbReference type="Proteomes" id="UP000277300">
    <property type="component" value="Unassembled WGS sequence"/>
</dbReference>
<dbReference type="InterPro" id="IPR050883">
    <property type="entry name" value="PNGase"/>
</dbReference>
<dbReference type="GO" id="GO:0005829">
    <property type="term" value="C:cytosol"/>
    <property type="evidence" value="ECO:0007669"/>
    <property type="project" value="TreeGrafter"/>
</dbReference>
<evidence type="ECO:0000313" key="9">
    <source>
        <dbReference type="Proteomes" id="UP000284657"/>
    </source>
</evidence>
<dbReference type="InterPro" id="IPR013320">
    <property type="entry name" value="ConA-like_dom_sf"/>
</dbReference>
<dbReference type="EMBL" id="MBDO02000010">
    <property type="protein sequence ID" value="RLN68746.1"/>
    <property type="molecule type" value="Genomic_DNA"/>
</dbReference>
<evidence type="ECO:0000313" key="6">
    <source>
        <dbReference type="EMBL" id="RLN53004.1"/>
    </source>
</evidence>
<evidence type="ECO:0000313" key="8">
    <source>
        <dbReference type="Proteomes" id="UP000277300"/>
    </source>
</evidence>
<evidence type="ECO:0000256" key="3">
    <source>
        <dbReference type="ARBA" id="ARBA00022833"/>
    </source>
</evidence>
<sequence>MNQPRCSACNHDKTRSVRTEGPNTAEEVSGQASRVEVYQCPACGVFTRFPRYNDPVKLLDTRTGRCGEWANCFTLCCRAMGFEARYVLDVTDHVWTEVYSEHFKRWLHCDSCEDQLDCSLTYEVGWGKKLSYIFSFAHDEVVDTARRYTQNWGEMSSRRQDVSEKWLEMTISQINRGLRDQQTPERVAILTARAKSEREELLRGRSVKSTEVKGRVSGSAEWKNQRSEDGGEEIKSDSVPTSATQKPDRRLMFTPTTQILQELCRNMVVGCQPQNASCTNPFCLIGRTTATSLDVSSDVNKRAAQAIQVMTALSTKGFSSESLAVLRCPVKSTELRWFLWKNYPLVYLPLQDPPPADHNVPLIDISGHDNHAENVQRCSLRKPFRIPNSGRAVSEDGGECQRDDEAYGMQLLEGQHVSIPVKRISSSTGYALSFLVRLDQDTVRDAKKTGVCSVLTARLGTSGSTSLVVFCVFWNYSERHFTCELHTLNEAPQTTVCARSVLAFGLYAHVAIMQTKSEVVAYINGARMGQFAITAGEVNTSASDQVVTLEGPTGDTSSTAAVISHVAVLPTQSSKEVEELCAVMKKTFVAAPPLKAFGSNGERNSERCLEKAAEAQSGYRVSRVLSTSSCHRYVDAGMI</sequence>
<feature type="compositionally biased region" description="Basic and acidic residues" evidence="4">
    <location>
        <begin position="223"/>
        <end position="236"/>
    </location>
</feature>
<gene>
    <name evidence="6" type="ORF">BBJ29_003011</name>
    <name evidence="7" type="ORF">BBP00_00000831</name>
</gene>
<dbReference type="SMART" id="SM00460">
    <property type="entry name" value="TGc"/>
    <property type="match status" value="1"/>
</dbReference>
<feature type="compositionally biased region" description="Basic and acidic residues" evidence="4">
    <location>
        <begin position="200"/>
        <end position="214"/>
    </location>
</feature>
<dbReference type="GO" id="GO:0046872">
    <property type="term" value="F:metal ion binding"/>
    <property type="evidence" value="ECO:0007669"/>
    <property type="project" value="UniProtKB-KW"/>
</dbReference>
<dbReference type="GO" id="GO:0000224">
    <property type="term" value="F:peptide-N4-(N-acetyl-beta-glucosaminyl)asparagine amidase activity"/>
    <property type="evidence" value="ECO:0007669"/>
    <property type="project" value="TreeGrafter"/>
</dbReference>
<proteinExistence type="inferred from homology"/>
<evidence type="ECO:0000256" key="1">
    <source>
        <dbReference type="ARBA" id="ARBA00009390"/>
    </source>
</evidence>
<dbReference type="Gene3D" id="3.10.620.30">
    <property type="match status" value="1"/>
</dbReference>
<accession>A0A3F2S1W6</accession>
<keyword evidence="2" id="KW-0479">Metal-binding</keyword>
<keyword evidence="3" id="KW-0862">Zinc</keyword>
<feature type="region of interest" description="Disordered" evidence="4">
    <location>
        <begin position="200"/>
        <end position="248"/>
    </location>
</feature>
<feature type="region of interest" description="Disordered" evidence="4">
    <location>
        <begin position="1"/>
        <end position="26"/>
    </location>
</feature>
<reference evidence="8 9" key="1">
    <citation type="submission" date="2018-07" db="EMBL/GenBank/DDBJ databases">
        <title>Genome sequencing of oomycete isolates from Chile give support for New Zealand origin for Phytophthora kernoviae and make available the first Nothophytophthora sp. genome.</title>
        <authorList>
            <person name="Studholme D.J."/>
            <person name="Sanfuentes E."/>
            <person name="Panda P."/>
            <person name="Hill R."/>
            <person name="Sambles C."/>
            <person name="Grant M."/>
            <person name="Williams N.M."/>
            <person name="Mcdougal R.L."/>
        </authorList>
    </citation>
    <scope>NUCLEOTIDE SEQUENCE [LARGE SCALE GENOMIC DNA]</scope>
    <source>
        <strain evidence="7">Chile6</strain>
        <strain evidence="6">Chile7</strain>
    </source>
</reference>
<feature type="domain" description="Transglutaminase-like" evidence="5">
    <location>
        <begin position="58"/>
        <end position="113"/>
    </location>
</feature>
<name>A0A3F2S1W6_9STRA</name>
<evidence type="ECO:0000313" key="7">
    <source>
        <dbReference type="EMBL" id="RLN68746.1"/>
    </source>
</evidence>
<dbReference type="GO" id="GO:0006516">
    <property type="term" value="P:glycoprotein catabolic process"/>
    <property type="evidence" value="ECO:0007669"/>
    <property type="project" value="TreeGrafter"/>
</dbReference>